<dbReference type="Proteomes" id="UP000602198">
    <property type="component" value="Unassembled WGS sequence"/>
</dbReference>
<proteinExistence type="predicted"/>
<name>A0ABS1MC47_9NOCA</name>
<feature type="compositionally biased region" description="Low complexity" evidence="1">
    <location>
        <begin position="38"/>
        <end position="50"/>
    </location>
</feature>
<protein>
    <submittedName>
        <fullName evidence="2">Uncharacterized protein</fullName>
    </submittedName>
</protein>
<organism evidence="2 3">
    <name type="scientific">Nocardia acididurans</name>
    <dbReference type="NCBI Taxonomy" id="2802282"/>
    <lineage>
        <taxon>Bacteria</taxon>
        <taxon>Bacillati</taxon>
        <taxon>Actinomycetota</taxon>
        <taxon>Actinomycetes</taxon>
        <taxon>Mycobacteriales</taxon>
        <taxon>Nocardiaceae</taxon>
        <taxon>Nocardia</taxon>
    </lineage>
</organism>
<feature type="region of interest" description="Disordered" evidence="1">
    <location>
        <begin position="1"/>
        <end position="50"/>
    </location>
</feature>
<gene>
    <name evidence="2" type="ORF">JK358_25000</name>
</gene>
<sequence length="211" mass="23038">MHGAEGVATILSVRSSVKGPGPNTTAAGRPRDSRRDALPAPAAGPSAADANPAYGHEFWVRIQREGHHAYETRVRQRVSTADLEWMQPGDVIACRLDPGDHDRVVLYVPSPEETTRTGIAKILSDGRRARATVLSATPVAADYTGHDDPVMRLDLELHAWDEPSPWRVRIVQPVPLSALELVDLGRHLEAAFFTVDRGESVAIDWTASRES</sequence>
<keyword evidence="3" id="KW-1185">Reference proteome</keyword>
<dbReference type="EMBL" id="JAERRJ010000009">
    <property type="protein sequence ID" value="MBL1077665.1"/>
    <property type="molecule type" value="Genomic_DNA"/>
</dbReference>
<reference evidence="2 3" key="1">
    <citation type="submission" date="2021-01" db="EMBL/GenBank/DDBJ databases">
        <title>WGS of actinomycetes isolated from Thailand.</title>
        <authorList>
            <person name="Thawai C."/>
        </authorList>
    </citation>
    <scope>NUCLEOTIDE SEQUENCE [LARGE SCALE GENOMIC DNA]</scope>
    <source>
        <strain evidence="2 3">LPG 2</strain>
    </source>
</reference>
<comment type="caution">
    <text evidence="2">The sequence shown here is derived from an EMBL/GenBank/DDBJ whole genome shotgun (WGS) entry which is preliminary data.</text>
</comment>
<evidence type="ECO:0000313" key="3">
    <source>
        <dbReference type="Proteomes" id="UP000602198"/>
    </source>
</evidence>
<accession>A0ABS1MC47</accession>
<evidence type="ECO:0000313" key="2">
    <source>
        <dbReference type="EMBL" id="MBL1077665.1"/>
    </source>
</evidence>
<evidence type="ECO:0000256" key="1">
    <source>
        <dbReference type="SAM" id="MobiDB-lite"/>
    </source>
</evidence>